<dbReference type="Gene3D" id="3.40.50.150">
    <property type="entry name" value="Vaccinia Virus protein VP39"/>
    <property type="match status" value="1"/>
</dbReference>
<sequence length="275" mass="31778">MTVVSKMCCRICNAQSSKLFSANLLERQVWYYECPVCGYVQTETPYWLDKAYADAINVSDTGIMSRNLANRNIVLTVLLGLRMREAKVIDFAGGYGFLVRLLRDSGVDAYWMDKYCDNLVARGFEYTDKIRGGVTTAFEVFEHLVHPTEAIEEMFGVAPNLLFSTEIMPDSAPSPDAWWYYGLHHGQHIGFYRQRTLQYLAQKYGKVLLSDGRSYHMLCEPDSVTWFSNIFYWSIKLSRFMPLFSSRIWKSKTWSDHELLARERLSVLPAMNTPE</sequence>
<evidence type="ECO:0000313" key="1">
    <source>
        <dbReference type="EMBL" id="KAA6232076.1"/>
    </source>
</evidence>
<dbReference type="AlphaFoldDB" id="A0A5M8I9C9"/>
<reference evidence="1 2" key="1">
    <citation type="submission" date="2019-07" db="EMBL/GenBank/DDBJ databases">
        <title>Draft genome Sequence of Chlorobium phaeovibrioides sp. strain PhvTcv-s14, from the Phylum Chlorobi.</title>
        <authorList>
            <person name="Babenko V."/>
            <person name="Boldyreva D."/>
            <person name="Kanygina A."/>
            <person name="Selezneva O."/>
            <person name="Akopiyan T."/>
            <person name="Lunina O."/>
        </authorList>
    </citation>
    <scope>NUCLEOTIDE SEQUENCE [LARGE SCALE GENOMIC DNA]</scope>
    <source>
        <strain evidence="1 2">GrTcv12</strain>
    </source>
</reference>
<comment type="caution">
    <text evidence="1">The sequence shown here is derived from an EMBL/GenBank/DDBJ whole genome shotgun (WGS) entry which is preliminary data.</text>
</comment>
<protein>
    <submittedName>
        <fullName evidence="1">Class I SAM-dependent methyltransferase</fullName>
    </submittedName>
</protein>
<dbReference type="InterPro" id="IPR029063">
    <property type="entry name" value="SAM-dependent_MTases_sf"/>
</dbReference>
<organism evidence="1 2">
    <name type="scientific">Chlorobium phaeovibrioides</name>
    <dbReference type="NCBI Taxonomy" id="1094"/>
    <lineage>
        <taxon>Bacteria</taxon>
        <taxon>Pseudomonadati</taxon>
        <taxon>Chlorobiota</taxon>
        <taxon>Chlorobiia</taxon>
        <taxon>Chlorobiales</taxon>
        <taxon>Chlorobiaceae</taxon>
        <taxon>Chlorobium/Pelodictyon group</taxon>
        <taxon>Chlorobium</taxon>
    </lineage>
</organism>
<keyword evidence="1" id="KW-0489">Methyltransferase</keyword>
<proteinExistence type="predicted"/>
<dbReference type="GO" id="GO:0032259">
    <property type="term" value="P:methylation"/>
    <property type="evidence" value="ECO:0007669"/>
    <property type="project" value="UniProtKB-KW"/>
</dbReference>
<dbReference type="Pfam" id="PF13489">
    <property type="entry name" value="Methyltransf_23"/>
    <property type="match status" value="1"/>
</dbReference>
<accession>A0A5M8I9C9</accession>
<dbReference type="EMBL" id="VMRG01000001">
    <property type="protein sequence ID" value="KAA6232076.1"/>
    <property type="molecule type" value="Genomic_DNA"/>
</dbReference>
<keyword evidence="1" id="KW-0808">Transferase</keyword>
<gene>
    <name evidence="1" type="ORF">FP507_02405</name>
</gene>
<dbReference type="SUPFAM" id="SSF53335">
    <property type="entry name" value="S-adenosyl-L-methionine-dependent methyltransferases"/>
    <property type="match status" value="1"/>
</dbReference>
<dbReference type="Proteomes" id="UP000327458">
    <property type="component" value="Unassembled WGS sequence"/>
</dbReference>
<evidence type="ECO:0000313" key="2">
    <source>
        <dbReference type="Proteomes" id="UP000327458"/>
    </source>
</evidence>
<dbReference type="GO" id="GO:0008168">
    <property type="term" value="F:methyltransferase activity"/>
    <property type="evidence" value="ECO:0007669"/>
    <property type="project" value="UniProtKB-KW"/>
</dbReference>
<name>A0A5M8I9C9_CHLPH</name>